<comment type="caution">
    <text evidence="1">The sequence shown here is derived from an EMBL/GenBank/DDBJ whole genome shotgun (WGS) entry which is preliminary data.</text>
</comment>
<sequence>MTRVLAHAKGSASSSYTVKSEDTLGSTALLAVLTALQDNSGLVGGLPDGLEPAVGAKNAGPGTFGPRVTTH</sequence>
<gene>
    <name evidence="1" type="ORF">NMN56_001060</name>
</gene>
<dbReference type="RefSeq" id="WP_274039761.1">
    <property type="nucleotide sequence ID" value="NZ_JANCPR020000001.1"/>
</dbReference>
<proteinExistence type="predicted"/>
<evidence type="ECO:0000313" key="1">
    <source>
        <dbReference type="EMBL" id="MDJ1130562.1"/>
    </source>
</evidence>
<reference evidence="1 2" key="1">
    <citation type="submission" date="2023-05" db="EMBL/GenBank/DDBJ databases">
        <title>Streptantibioticus silvisoli sp. nov., acidotolerant actinomycetes 1 from pine litter.</title>
        <authorList>
            <person name="Swiecimska M."/>
            <person name="Golinska P."/>
            <person name="Sangal V."/>
            <person name="Wachnowicz B."/>
            <person name="Goodfellow M."/>
        </authorList>
    </citation>
    <scope>NUCLEOTIDE SEQUENCE [LARGE SCALE GENOMIC DNA]</scope>
    <source>
        <strain evidence="1 2">DSM 42109</strain>
    </source>
</reference>
<accession>A0ABT6ZNC9</accession>
<keyword evidence="2" id="KW-1185">Reference proteome</keyword>
<organism evidence="1 2">
    <name type="scientific">Streptomyces iconiensis</name>
    <dbReference type="NCBI Taxonomy" id="1384038"/>
    <lineage>
        <taxon>Bacteria</taxon>
        <taxon>Bacillati</taxon>
        <taxon>Actinomycetota</taxon>
        <taxon>Actinomycetes</taxon>
        <taxon>Kitasatosporales</taxon>
        <taxon>Streptomycetaceae</taxon>
        <taxon>Streptomyces</taxon>
    </lineage>
</organism>
<dbReference type="Proteomes" id="UP001214441">
    <property type="component" value="Unassembled WGS sequence"/>
</dbReference>
<dbReference type="EMBL" id="JANCPR020000001">
    <property type="protein sequence ID" value="MDJ1130562.1"/>
    <property type="molecule type" value="Genomic_DNA"/>
</dbReference>
<evidence type="ECO:0000313" key="2">
    <source>
        <dbReference type="Proteomes" id="UP001214441"/>
    </source>
</evidence>
<name>A0ABT6ZNC9_9ACTN</name>
<protein>
    <submittedName>
        <fullName evidence="1">Uncharacterized protein</fullName>
    </submittedName>
</protein>